<proteinExistence type="predicted"/>
<dbReference type="CDD" id="cd00009">
    <property type="entry name" value="AAA"/>
    <property type="match status" value="1"/>
</dbReference>
<dbReference type="Gene3D" id="3.40.50.300">
    <property type="entry name" value="P-loop containing nucleotide triphosphate hydrolases"/>
    <property type="match status" value="1"/>
</dbReference>
<dbReference type="Pfam" id="PF13191">
    <property type="entry name" value="AAA_16"/>
    <property type="match status" value="1"/>
</dbReference>
<dbReference type="RefSeq" id="WP_023172469.1">
    <property type="nucleotide sequence ID" value="NC_022600.1"/>
</dbReference>
<dbReference type="AlphaFoldDB" id="U5QIH6"/>
<organism evidence="2 3">
    <name type="scientific">Gloeobacter kilaueensis (strain ATCC BAA-2537 / CCAP 1431/1 / ULC 316 / JS1)</name>
    <dbReference type="NCBI Taxonomy" id="1183438"/>
    <lineage>
        <taxon>Bacteria</taxon>
        <taxon>Bacillati</taxon>
        <taxon>Cyanobacteriota</taxon>
        <taxon>Cyanophyceae</taxon>
        <taxon>Gloeobacterales</taxon>
        <taxon>Gloeobacteraceae</taxon>
        <taxon>Gloeobacter</taxon>
    </lineage>
</organism>
<evidence type="ECO:0000259" key="1">
    <source>
        <dbReference type="Pfam" id="PF13191"/>
    </source>
</evidence>
<dbReference type="STRING" id="1183438.GKIL_1153"/>
<dbReference type="Proteomes" id="UP000017396">
    <property type="component" value="Chromosome"/>
</dbReference>
<dbReference type="InterPro" id="IPR041664">
    <property type="entry name" value="AAA_16"/>
</dbReference>
<dbReference type="SUPFAM" id="SSF52540">
    <property type="entry name" value="P-loop containing nucleoside triphosphate hydrolases"/>
    <property type="match status" value="1"/>
</dbReference>
<sequence>MHLADRLRQARRRRFVGRQGECELFRSAIAAQELPFCVLWIHGPGGVGKTTLLREFASLATGAGIQVLYLDAKYFDPTLEAFGAALAQALGEEGRDAFLNRLATSGERLVLLIDTYEELNALDRWLRNTFLPQLPGDALTVLAGRNAPGREWRTDAGWQSLLKIVSLRNFNREESRTYLAAQQVPAARHRSVLEFTHGHPLALSLVADVYAQGHTGEFAAENEPDVIKVLIECFVAELPSLLHRQALEACVLVHITTEALLSELLAVADPYPYFEWLRGLSFIESTQTGLFPHELAREVLSADLRWRNRDRYIELHSRARRYYHTRLQQDSGERQQEMLFDYIYLHRDNPLVKPLFEWQHPTHIAIEPVQPDDRPHLLAMVEQYEGIASAALAAHWLDCQPQSVLVYRDSAAQPLGFLMSLALHTATEAERNLDPATERAWRYLQSHAPLRPGEGATYFRFWMTREHYHSPSPVQSLLLTSIVRHYLTTAGLAFSFFPVRNPEMWAKMSAYADLIRIAEVDFTVGGITYGIYGHDWRLTPPAAWLSLLAEREVAMSAAVQPSAPPTRTPVLVLSAEDFTAAVRQALRDFARPDLLQQNPLVRSRLVSDRLAAEPGSEPAALLQKQILEAAALLRDSPRDRKAYLALDRTYLQPADSQEQAAEVLDMPFSTYRRHLTAAVARVREILWQRELQGLS</sequence>
<gene>
    <name evidence="2" type="ORF">GKIL_1153</name>
</gene>
<dbReference type="eggNOG" id="COG0470">
    <property type="taxonomic scope" value="Bacteria"/>
</dbReference>
<keyword evidence="3" id="KW-1185">Reference proteome</keyword>
<dbReference type="HOGENOM" id="CLU_025133_0_0_3"/>
<evidence type="ECO:0000313" key="2">
    <source>
        <dbReference type="EMBL" id="AGY57399.1"/>
    </source>
</evidence>
<dbReference type="EMBL" id="CP003587">
    <property type="protein sequence ID" value="AGY57399.1"/>
    <property type="molecule type" value="Genomic_DNA"/>
</dbReference>
<feature type="domain" description="Orc1-like AAA ATPase" evidence="1">
    <location>
        <begin position="14"/>
        <end position="111"/>
    </location>
</feature>
<dbReference type="PRINTS" id="PR00364">
    <property type="entry name" value="DISEASERSIST"/>
</dbReference>
<dbReference type="InterPro" id="IPR027417">
    <property type="entry name" value="P-loop_NTPase"/>
</dbReference>
<accession>U5QIH6</accession>
<name>U5QIH6_GLOK1</name>
<dbReference type="KEGG" id="glj:GKIL_1153"/>
<reference evidence="2 3" key="1">
    <citation type="journal article" date="2013" name="PLoS ONE">
        <title>Cultivation and Complete Genome Sequencing of Gloeobacter kilaueensis sp. nov., from a Lava Cave in Kilauea Caldera, Hawai'i.</title>
        <authorList>
            <person name="Saw J.H."/>
            <person name="Schatz M."/>
            <person name="Brown M.V."/>
            <person name="Kunkel D.D."/>
            <person name="Foster J.S."/>
            <person name="Shick H."/>
            <person name="Christensen S."/>
            <person name="Hou S."/>
            <person name="Wan X."/>
            <person name="Donachie S.P."/>
        </authorList>
    </citation>
    <scope>NUCLEOTIDE SEQUENCE [LARGE SCALE GENOMIC DNA]</scope>
    <source>
        <strain evidence="3">JS</strain>
    </source>
</reference>
<evidence type="ECO:0000313" key="3">
    <source>
        <dbReference type="Proteomes" id="UP000017396"/>
    </source>
</evidence>
<dbReference type="OrthoDB" id="182489at2"/>
<protein>
    <submittedName>
        <fullName evidence="2">Recombination factor protein RarA</fullName>
    </submittedName>
</protein>